<dbReference type="PROSITE" id="PS50171">
    <property type="entry name" value="ZF_MATRIN"/>
    <property type="match status" value="1"/>
</dbReference>
<dbReference type="Pfam" id="PF16837">
    <property type="entry name" value="SF3A3"/>
    <property type="match status" value="1"/>
</dbReference>
<comment type="similarity">
    <text evidence="2">Belongs to the SF3A3 family.</text>
</comment>
<evidence type="ECO:0000256" key="7">
    <source>
        <dbReference type="ARBA" id="ARBA00022833"/>
    </source>
</evidence>
<dbReference type="Pfam" id="PF12108">
    <property type="entry name" value="SF3a60_bindingd"/>
    <property type="match status" value="1"/>
</dbReference>
<evidence type="ECO:0000313" key="12">
    <source>
        <dbReference type="EMBL" id="LAC22076.1"/>
    </source>
</evidence>
<dbReference type="GO" id="GO:0008270">
    <property type="term" value="F:zinc ion binding"/>
    <property type="evidence" value="ECO:0007669"/>
    <property type="project" value="UniProtKB-KW"/>
</dbReference>
<feature type="compositionally biased region" description="Acidic residues" evidence="10">
    <location>
        <begin position="356"/>
        <end position="375"/>
    </location>
</feature>
<dbReference type="InterPro" id="IPR031774">
    <property type="entry name" value="SF3A3_dom"/>
</dbReference>
<keyword evidence="3" id="KW-0597">Phosphoprotein</keyword>
<evidence type="ECO:0000256" key="3">
    <source>
        <dbReference type="ARBA" id="ARBA00022553"/>
    </source>
</evidence>
<sequence length="500" mass="57857">MDTILEQQRRYHEERERLTDCLAKECLHKKTSLRENINSDHRMRLQLDRHVDCSEKLFFLYEDKDGLRKEEVAALSGPNEIGEFYNRLKQIRDFHKVHPNEISIPMSIEFEELNKLREHTDEMTTMVDFTDEEGYGKYLDLHHVYNQYCNIKGLERISYITFLGLFDRLQDIAKDKKNSQYREYLFSLLDYLHSYVQRVKPLLDMSQELENVTKDFAEQWENGKFPGWPKESGGALALMGAHLDLSAFSSSSELMSLGLDRLKSALLALGLKCGGTLEERAHRLFLTKGKNIGELDSSLFSKSKAGKNNAGTKEAAKNKDLATIESQVFRLVELLAEQKVATKENVQRKQARKDGEEDEEEDASASESDDEDDEVPYNPKNLPLGWDGKPIPYWLYKLHGLNISYTCEICANFTYKGPKAFQRHFAEWRHAHGMRCLGIPNTAHFANVTSIEDALKLWEKLKEQKNGERWQAETEEEYEDSSGNVFNRKTFNDLKKQGLL</sequence>
<evidence type="ECO:0000256" key="2">
    <source>
        <dbReference type="ARBA" id="ARBA00008776"/>
    </source>
</evidence>
<dbReference type="Pfam" id="PF11931">
    <property type="entry name" value="SF3a60_Prp9_C"/>
    <property type="match status" value="1"/>
</dbReference>
<dbReference type="GO" id="GO:0000398">
    <property type="term" value="P:mRNA splicing, via spliceosome"/>
    <property type="evidence" value="ECO:0007669"/>
    <property type="project" value="InterPro"/>
</dbReference>
<comment type="subcellular location">
    <subcellularLocation>
        <location evidence="1">Nucleus</location>
    </subcellularLocation>
</comment>
<keyword evidence="9" id="KW-0539">Nucleus</keyword>
<dbReference type="InterPro" id="IPR000690">
    <property type="entry name" value="Matrin/U1-C_Znf_C2H2"/>
</dbReference>
<keyword evidence="8" id="KW-0508">mRNA splicing</keyword>
<name>A0A6A7FTZ1_9CRUS</name>
<evidence type="ECO:0000256" key="9">
    <source>
        <dbReference type="ARBA" id="ARBA00023242"/>
    </source>
</evidence>
<dbReference type="EMBL" id="IACT01002817">
    <property type="protein sequence ID" value="LAC22076.1"/>
    <property type="molecule type" value="mRNA"/>
</dbReference>
<dbReference type="InterPro" id="IPR051421">
    <property type="entry name" value="RNA_Proc_DNA_Dmg_Regulator"/>
</dbReference>
<accession>A0A6A7FTZ1</accession>
<feature type="domain" description="Matrin-type" evidence="11">
    <location>
        <begin position="405"/>
        <end position="436"/>
    </location>
</feature>
<keyword evidence="5" id="KW-0479">Metal-binding</keyword>
<dbReference type="PANTHER" id="PTHR12786:SF2">
    <property type="entry name" value="SPLICING FACTOR 3A SUBUNIT 3"/>
    <property type="match status" value="1"/>
</dbReference>
<reference evidence="12" key="1">
    <citation type="submission" date="2017-11" db="EMBL/GenBank/DDBJ databases">
        <title>The sensing device of the deep-sea amphipod.</title>
        <authorList>
            <person name="Kobayashi H."/>
            <person name="Nagahama T."/>
            <person name="Arai W."/>
            <person name="Sasagawa Y."/>
            <person name="Umeda M."/>
            <person name="Hayashi T."/>
            <person name="Nikaido I."/>
            <person name="Watanabe H."/>
            <person name="Oguri K."/>
            <person name="Kitazato H."/>
            <person name="Fujioka K."/>
            <person name="Kido Y."/>
            <person name="Takami H."/>
        </authorList>
    </citation>
    <scope>NUCLEOTIDE SEQUENCE</scope>
    <source>
        <tissue evidence="12">Whole body</tissue>
    </source>
</reference>
<evidence type="ECO:0000256" key="10">
    <source>
        <dbReference type="SAM" id="MobiDB-lite"/>
    </source>
</evidence>
<proteinExistence type="evidence at transcript level"/>
<keyword evidence="6" id="KW-0863">Zinc-finger</keyword>
<dbReference type="InterPro" id="IPR021966">
    <property type="entry name" value="SF3a60_bindingd"/>
</dbReference>
<evidence type="ECO:0000256" key="1">
    <source>
        <dbReference type="ARBA" id="ARBA00004123"/>
    </source>
</evidence>
<dbReference type="GO" id="GO:0003723">
    <property type="term" value="F:RNA binding"/>
    <property type="evidence" value="ECO:0007669"/>
    <property type="project" value="InterPro"/>
</dbReference>
<organism evidence="12">
    <name type="scientific">Hirondellea gigas</name>
    <dbReference type="NCBI Taxonomy" id="1518452"/>
    <lineage>
        <taxon>Eukaryota</taxon>
        <taxon>Metazoa</taxon>
        <taxon>Ecdysozoa</taxon>
        <taxon>Arthropoda</taxon>
        <taxon>Crustacea</taxon>
        <taxon>Multicrustacea</taxon>
        <taxon>Malacostraca</taxon>
        <taxon>Eumalacostraca</taxon>
        <taxon>Peracarida</taxon>
        <taxon>Amphipoda</taxon>
        <taxon>Amphilochidea</taxon>
        <taxon>Lysianassida</taxon>
        <taxon>Lysianassidira</taxon>
        <taxon>Lysianassoidea</taxon>
        <taxon>Lysianassidae</taxon>
        <taxon>Hirondellea</taxon>
    </lineage>
</organism>
<dbReference type="InterPro" id="IPR025086">
    <property type="entry name" value="SDE2/SF3A3_SAP"/>
</dbReference>
<evidence type="ECO:0000256" key="6">
    <source>
        <dbReference type="ARBA" id="ARBA00022771"/>
    </source>
</evidence>
<keyword evidence="7" id="KW-0862">Zinc</keyword>
<protein>
    <submittedName>
        <fullName evidence="12">Splicing factor 3A subunit 3-like</fullName>
    </submittedName>
</protein>
<feature type="compositionally biased region" description="Basic and acidic residues" evidence="10">
    <location>
        <begin position="344"/>
        <end position="355"/>
    </location>
</feature>
<dbReference type="AlphaFoldDB" id="A0A6A7FTZ1"/>
<evidence type="ECO:0000259" key="11">
    <source>
        <dbReference type="PROSITE" id="PS50171"/>
    </source>
</evidence>
<dbReference type="Pfam" id="PF13297">
    <property type="entry name" value="SDE2_2C"/>
    <property type="match status" value="1"/>
</dbReference>
<keyword evidence="4" id="KW-0507">mRNA processing</keyword>
<dbReference type="InterPro" id="IPR024598">
    <property type="entry name" value="SF3a60/Prp9_C"/>
</dbReference>
<evidence type="ECO:0000256" key="8">
    <source>
        <dbReference type="ARBA" id="ARBA00023187"/>
    </source>
</evidence>
<feature type="region of interest" description="Disordered" evidence="10">
    <location>
        <begin position="344"/>
        <end position="382"/>
    </location>
</feature>
<evidence type="ECO:0000256" key="4">
    <source>
        <dbReference type="ARBA" id="ARBA00022664"/>
    </source>
</evidence>
<evidence type="ECO:0000256" key="5">
    <source>
        <dbReference type="ARBA" id="ARBA00022723"/>
    </source>
</evidence>
<dbReference type="PANTHER" id="PTHR12786">
    <property type="entry name" value="SPLICING FACTOR SF3A-RELATED"/>
    <property type="match status" value="1"/>
</dbReference>
<dbReference type="GO" id="GO:0005681">
    <property type="term" value="C:spliceosomal complex"/>
    <property type="evidence" value="ECO:0007669"/>
    <property type="project" value="InterPro"/>
</dbReference>